<dbReference type="Proteomes" id="UP001500635">
    <property type="component" value="Unassembled WGS sequence"/>
</dbReference>
<dbReference type="Gene3D" id="3.30.420.300">
    <property type="entry name" value="2-keto-3-deoxy-galactonokinase, substrate binding domain"/>
    <property type="match status" value="1"/>
</dbReference>
<dbReference type="SUPFAM" id="SSF53067">
    <property type="entry name" value="Actin-like ATPase domain"/>
    <property type="match status" value="1"/>
</dbReference>
<accession>A0ABP8JUS7</accession>
<reference evidence="2" key="1">
    <citation type="journal article" date="2019" name="Int. J. Syst. Evol. Microbiol.">
        <title>The Global Catalogue of Microorganisms (GCM) 10K type strain sequencing project: providing services to taxonomists for standard genome sequencing and annotation.</title>
        <authorList>
            <consortium name="The Broad Institute Genomics Platform"/>
            <consortium name="The Broad Institute Genome Sequencing Center for Infectious Disease"/>
            <person name="Wu L."/>
            <person name="Ma J."/>
        </authorList>
    </citation>
    <scope>NUCLEOTIDE SEQUENCE [LARGE SCALE GENOMIC DNA]</scope>
    <source>
        <strain evidence="2">JCM 17688</strain>
    </source>
</reference>
<evidence type="ECO:0000313" key="2">
    <source>
        <dbReference type="Proteomes" id="UP001500635"/>
    </source>
</evidence>
<protein>
    <submittedName>
        <fullName evidence="1">2-dehydro-3-deoxygalactonokinase</fullName>
    </submittedName>
</protein>
<proteinExistence type="predicted"/>
<dbReference type="InterPro" id="IPR042257">
    <property type="entry name" value="DGOK_C"/>
</dbReference>
<gene>
    <name evidence="1" type="ORF">GCM10023147_30770</name>
</gene>
<dbReference type="InterPro" id="IPR042258">
    <property type="entry name" value="DGOK_N"/>
</dbReference>
<name>A0ABP8JUS7_9ACTN</name>
<dbReference type="InterPro" id="IPR007729">
    <property type="entry name" value="DGOK"/>
</dbReference>
<dbReference type="Gene3D" id="3.30.420.310">
    <property type="entry name" value="2-keto-3-deoxy-galactonokinase, C-terminal domain"/>
    <property type="match status" value="1"/>
</dbReference>
<dbReference type="Pfam" id="PF05035">
    <property type="entry name" value="DGOK"/>
    <property type="match status" value="1"/>
</dbReference>
<organism evidence="1 2">
    <name type="scientific">Tsukamurella soli</name>
    <dbReference type="NCBI Taxonomy" id="644556"/>
    <lineage>
        <taxon>Bacteria</taxon>
        <taxon>Bacillati</taxon>
        <taxon>Actinomycetota</taxon>
        <taxon>Actinomycetes</taxon>
        <taxon>Mycobacteriales</taxon>
        <taxon>Tsukamurellaceae</taxon>
        <taxon>Tsukamurella</taxon>
    </lineage>
</organism>
<dbReference type="InterPro" id="IPR043129">
    <property type="entry name" value="ATPase_NBD"/>
</dbReference>
<dbReference type="RefSeq" id="WP_344997505.1">
    <property type="nucleotide sequence ID" value="NZ_BAABFR010000049.1"/>
</dbReference>
<sequence>MTVGGPTCRAGEAALVAVDWGTTSCRAYAMSASGEVLAEVDRPAGVGSVTGSAAERHAEFERVLASILDSLGVAAGSVPTVLGGMIGSSAGWLEVPTREVPCRLDGGRDLVEHRTGRGHTVYLVRGLHQGGDVPGLIRGEEAQLMAVADERDRIVILPGSHSKWVLLTGNRVESFATFMTGEVLAAVSEHTILRAFAARPDRAGGSFSTAAFARGLELAESSRGGLLADLFAARTLPLAGSVAPAETYPLLCGIVIGHELSGGLEIHRRYCGRPITIVARAEILEEYRIAFAAKGIAVEAAPPEAAALGMWRIARSHGLVDGRHP</sequence>
<comment type="caution">
    <text evidence="1">The sequence shown here is derived from an EMBL/GenBank/DDBJ whole genome shotgun (WGS) entry which is preliminary data.</text>
</comment>
<evidence type="ECO:0000313" key="1">
    <source>
        <dbReference type="EMBL" id="GAA4396437.1"/>
    </source>
</evidence>
<keyword evidence="2" id="KW-1185">Reference proteome</keyword>
<dbReference type="EMBL" id="BAABFR010000049">
    <property type="protein sequence ID" value="GAA4396437.1"/>
    <property type="molecule type" value="Genomic_DNA"/>
</dbReference>